<evidence type="ECO:0000313" key="3">
    <source>
        <dbReference type="EMBL" id="KAK4504811.1"/>
    </source>
</evidence>
<sequence>MSAPRIFGAGILLAILATASPVAQTGGLPNQGTVGGILNPIGNVISNLTAPINDEVLPGVTFLLSKFTATTYTGTATSCDMNAADEYSTTSPEAVGIDTQKLKAALSYAAVDGSFSVKVFRNGCEVGQGFRDALMDRVPSLNAGQTKAIIALIAGIVADRGWVDLDAPIDAYVEPGLGDAAHRSRTLRQFMQLTSGAQVNHVSGLNLFADISRTREYFSSTLQYPAGTYYQFDEITPSVVVYCLERAIQNATGTNIDFQTFAQLALFDPLGIPTSAYFWQKDRSGVTTGYSGLWLRPLEYGRIGLMLLNNGTFGGCRILSEEFVQSMRQGTTANCGFGLYVWLNSCQPGQTQVNTDYPSRSTLPGEAWIQSAPNDLYYSLGLGTNTFVIPSLNMVVTRDGYQELDIVPGAVSGSLNGAFPGNAGGPGDHEFFRLLMASVTNIPPAVRATIQNSGPYNRPANEDVSLAPFILPLSAPLGTYTAVGPHGPVGCNALYCPSSSNDGLTWLGEVPRVIPGLIGLESRPSGCDAQFTGNIDLPDITIFGEPVFNDTETS</sequence>
<reference evidence="3 4" key="1">
    <citation type="journal article" date="2023" name="G3 (Bethesda)">
        <title>A chromosome-level genome assembly of Zasmidium syzygii isolated from banana leaves.</title>
        <authorList>
            <person name="van Westerhoven A.C."/>
            <person name="Mehrabi R."/>
            <person name="Talebi R."/>
            <person name="Steentjes M.B.F."/>
            <person name="Corcolon B."/>
            <person name="Chong P.A."/>
            <person name="Kema G.H.J."/>
            <person name="Seidl M.F."/>
        </authorList>
    </citation>
    <scope>NUCLEOTIDE SEQUENCE [LARGE SCALE GENOMIC DNA]</scope>
    <source>
        <strain evidence="3 4">P124</strain>
    </source>
</reference>
<name>A0ABR0ET57_ZASCE</name>
<proteinExistence type="predicted"/>
<comment type="caution">
    <text evidence="3">The sequence shown here is derived from an EMBL/GenBank/DDBJ whole genome shotgun (WGS) entry which is preliminary data.</text>
</comment>
<dbReference type="Gene3D" id="3.40.710.10">
    <property type="entry name" value="DD-peptidase/beta-lactamase superfamily"/>
    <property type="match status" value="1"/>
</dbReference>
<dbReference type="InterPro" id="IPR001466">
    <property type="entry name" value="Beta-lactam-related"/>
</dbReference>
<dbReference type="InterPro" id="IPR012338">
    <property type="entry name" value="Beta-lactam/transpept-like"/>
</dbReference>
<accession>A0ABR0ET57</accession>
<keyword evidence="4" id="KW-1185">Reference proteome</keyword>
<feature type="domain" description="Beta-lactamase-related" evidence="2">
    <location>
        <begin position="146"/>
        <end position="279"/>
    </location>
</feature>
<keyword evidence="1" id="KW-0732">Signal</keyword>
<dbReference type="SUPFAM" id="SSF56601">
    <property type="entry name" value="beta-lactamase/transpeptidase-like"/>
    <property type="match status" value="1"/>
</dbReference>
<evidence type="ECO:0000259" key="2">
    <source>
        <dbReference type="Pfam" id="PF00144"/>
    </source>
</evidence>
<dbReference type="Proteomes" id="UP001305779">
    <property type="component" value="Unassembled WGS sequence"/>
</dbReference>
<evidence type="ECO:0000313" key="4">
    <source>
        <dbReference type="Proteomes" id="UP001305779"/>
    </source>
</evidence>
<feature type="chain" id="PRO_5045553105" description="Beta-lactamase-related domain-containing protein" evidence="1">
    <location>
        <begin position="20"/>
        <end position="554"/>
    </location>
</feature>
<organism evidence="3 4">
    <name type="scientific">Zasmidium cellare</name>
    <name type="common">Wine cellar mold</name>
    <name type="synonym">Racodium cellare</name>
    <dbReference type="NCBI Taxonomy" id="395010"/>
    <lineage>
        <taxon>Eukaryota</taxon>
        <taxon>Fungi</taxon>
        <taxon>Dikarya</taxon>
        <taxon>Ascomycota</taxon>
        <taxon>Pezizomycotina</taxon>
        <taxon>Dothideomycetes</taxon>
        <taxon>Dothideomycetidae</taxon>
        <taxon>Mycosphaerellales</taxon>
        <taxon>Mycosphaerellaceae</taxon>
        <taxon>Zasmidium</taxon>
    </lineage>
</organism>
<dbReference type="InterPro" id="IPR050789">
    <property type="entry name" value="Diverse_Enzym_Activities"/>
</dbReference>
<protein>
    <recommendedName>
        <fullName evidence="2">Beta-lactamase-related domain-containing protein</fullName>
    </recommendedName>
</protein>
<evidence type="ECO:0000256" key="1">
    <source>
        <dbReference type="SAM" id="SignalP"/>
    </source>
</evidence>
<dbReference type="EMBL" id="JAXOVC010000002">
    <property type="protein sequence ID" value="KAK4504811.1"/>
    <property type="molecule type" value="Genomic_DNA"/>
</dbReference>
<dbReference type="PANTHER" id="PTHR43283">
    <property type="entry name" value="BETA-LACTAMASE-RELATED"/>
    <property type="match status" value="1"/>
</dbReference>
<gene>
    <name evidence="3" type="ORF">PRZ48_002773</name>
</gene>
<dbReference type="Pfam" id="PF00144">
    <property type="entry name" value="Beta-lactamase"/>
    <property type="match status" value="1"/>
</dbReference>
<feature type="signal peptide" evidence="1">
    <location>
        <begin position="1"/>
        <end position="19"/>
    </location>
</feature>